<keyword evidence="6" id="KW-1185">Reference proteome</keyword>
<evidence type="ECO:0000256" key="1">
    <source>
        <dbReference type="ARBA" id="ARBA00004170"/>
    </source>
</evidence>
<comment type="subcellular location">
    <subcellularLocation>
        <location evidence="1">Membrane</location>
        <topology evidence="1">Peripheral membrane protein</topology>
    </subcellularLocation>
</comment>
<dbReference type="InterPro" id="IPR043441">
    <property type="entry name" value="Tjap1/BEGAIN"/>
</dbReference>
<proteinExistence type="predicted"/>
<evidence type="ECO:0000256" key="4">
    <source>
        <dbReference type="SAM" id="Coils"/>
    </source>
</evidence>
<keyword evidence="4" id="KW-0175">Coiled coil</keyword>
<feature type="coiled-coil region" evidence="4">
    <location>
        <begin position="42"/>
        <end position="136"/>
    </location>
</feature>
<dbReference type="OrthoDB" id="10068192at2759"/>
<name>A0A814KHK0_9BILA</name>
<protein>
    <submittedName>
        <fullName evidence="5">Uncharacterized protein</fullName>
    </submittedName>
</protein>
<accession>A0A814KHK0</accession>
<organism evidence="5 6">
    <name type="scientific">Brachionus calyciflorus</name>
    <dbReference type="NCBI Taxonomy" id="104777"/>
    <lineage>
        <taxon>Eukaryota</taxon>
        <taxon>Metazoa</taxon>
        <taxon>Spiralia</taxon>
        <taxon>Gnathifera</taxon>
        <taxon>Rotifera</taxon>
        <taxon>Eurotatoria</taxon>
        <taxon>Monogononta</taxon>
        <taxon>Pseudotrocha</taxon>
        <taxon>Ploima</taxon>
        <taxon>Brachionidae</taxon>
        <taxon>Brachionus</taxon>
    </lineage>
</organism>
<dbReference type="AlphaFoldDB" id="A0A814KHK0"/>
<dbReference type="Proteomes" id="UP000663879">
    <property type="component" value="Unassembled WGS sequence"/>
</dbReference>
<keyword evidence="3" id="KW-0472">Membrane</keyword>
<dbReference type="GO" id="GO:0016020">
    <property type="term" value="C:membrane"/>
    <property type="evidence" value="ECO:0007669"/>
    <property type="project" value="UniProtKB-SubCell"/>
</dbReference>
<dbReference type="PANTHER" id="PTHR28664">
    <property type="entry name" value="TIGHT JUNCTION-ASSOCIATED PROTEIN 1"/>
    <property type="match status" value="1"/>
</dbReference>
<evidence type="ECO:0000313" key="6">
    <source>
        <dbReference type="Proteomes" id="UP000663879"/>
    </source>
</evidence>
<gene>
    <name evidence="5" type="ORF">OXX778_LOCUS18838</name>
</gene>
<reference evidence="5" key="1">
    <citation type="submission" date="2021-02" db="EMBL/GenBank/DDBJ databases">
        <authorList>
            <person name="Nowell W R."/>
        </authorList>
    </citation>
    <scope>NUCLEOTIDE SEQUENCE</scope>
    <source>
        <strain evidence="5">Ploen Becks lab</strain>
    </source>
</reference>
<evidence type="ECO:0000256" key="3">
    <source>
        <dbReference type="ARBA" id="ARBA00023136"/>
    </source>
</evidence>
<dbReference type="EMBL" id="CAJNOC010005398">
    <property type="protein sequence ID" value="CAF1051263.1"/>
    <property type="molecule type" value="Genomic_DNA"/>
</dbReference>
<keyword evidence="2" id="KW-0597">Phosphoprotein</keyword>
<comment type="caution">
    <text evidence="5">The sequence shown here is derived from an EMBL/GenBank/DDBJ whole genome shotgun (WGS) entry which is preliminary data.</text>
</comment>
<evidence type="ECO:0000256" key="2">
    <source>
        <dbReference type="ARBA" id="ARBA00022553"/>
    </source>
</evidence>
<evidence type="ECO:0000313" key="5">
    <source>
        <dbReference type="EMBL" id="CAF1051263.1"/>
    </source>
</evidence>
<dbReference type="PANTHER" id="PTHR28664:SF4">
    <property type="entry name" value="TIGHT JUNCTION-ASSOCIATED PROTEIN 1"/>
    <property type="match status" value="1"/>
</dbReference>
<sequence length="357" mass="41270">MNIWNPNSDTFDLNCQIEELKGLLRSNDLLLKDQQFKHVKTVENYEIQITRLNDENRVLKEKYERIYEAQRKLEKLNSDLEDRLLKIVEKYENEQKSLLEDLTIAHSKLVEANLNIEQLEKEKDSYKNDCNLAVSLLQCKPNEFVSHSYRSLPSSIKDRLKTQLPVEEISKLELHEQELNTDQIVQKSNPKIPIFQPSAAAALMYTYQNDKNLMKKKIENECDYIGINLDVDSENGLVSTSLLAQVLKKESDEKAKKSLKLFPYVCLRCKKQTILCDSPSQTGEDFNNATEDDKIMIGKPRNILSNEAFLRSKSIGNRLVDFDSNVNNQKLNVKTNQSYHSKSASTDFGNFKNAFYI</sequence>